<dbReference type="InterPro" id="IPR020103">
    <property type="entry name" value="PsdUridine_synth_cat_dom_sf"/>
</dbReference>
<dbReference type="PROSITE" id="PS01129">
    <property type="entry name" value="PSI_RLU"/>
    <property type="match status" value="1"/>
</dbReference>
<dbReference type="AlphaFoldDB" id="A0A1N6DYD3"/>
<dbReference type="GO" id="GO:0140098">
    <property type="term" value="F:catalytic activity, acting on RNA"/>
    <property type="evidence" value="ECO:0007669"/>
    <property type="project" value="UniProtKB-ARBA"/>
</dbReference>
<accession>A0A1N6DYD3</accession>
<dbReference type="RefSeq" id="WP_074200790.1">
    <property type="nucleotide sequence ID" value="NZ_FSRE01000001.1"/>
</dbReference>
<reference evidence="2 3" key="1">
    <citation type="submission" date="2016-11" db="EMBL/GenBank/DDBJ databases">
        <authorList>
            <person name="Jaros S."/>
            <person name="Januszkiewicz K."/>
            <person name="Wedrychowicz H."/>
        </authorList>
    </citation>
    <scope>NUCLEOTIDE SEQUENCE [LARGE SCALE GENOMIC DNA]</scope>
    <source>
        <strain evidence="2 3">DSM 17737</strain>
    </source>
</reference>
<dbReference type="Proteomes" id="UP000198461">
    <property type="component" value="Unassembled WGS sequence"/>
</dbReference>
<name>A0A1N6DYD3_9GAMM</name>
<dbReference type="GO" id="GO:0003723">
    <property type="term" value="F:RNA binding"/>
    <property type="evidence" value="ECO:0007669"/>
    <property type="project" value="InterPro"/>
</dbReference>
<dbReference type="STRING" id="364032.SAMN05443662_0487"/>
<dbReference type="CDD" id="cd02869">
    <property type="entry name" value="PseudoU_synth_RluA_like"/>
    <property type="match status" value="1"/>
</dbReference>
<dbReference type="InterPro" id="IPR006145">
    <property type="entry name" value="PsdUridine_synth_RsuA/RluA"/>
</dbReference>
<sequence>MVHIYYQDAHIVVAEKPAGLLSVPGRAPENHDSLTSRLQAQFDAIYVVHRLDMDTSGLMVFARTKAAQSHLSRQFQQRVVGKTYLAVCQDHIEEPAGVIDQPLRCDWPNRPRQIIDSVQGRAALTRWERLQLREDGHTLVRLEPHTGRAHQLRVHMQWLGHPILGDPFYHPTPDAAPRLMLHAWQLGFLHPASGHWMVFSSPPDEFFGMESA</sequence>
<gene>
    <name evidence="2" type="ORF">SAMN05443662_0487</name>
</gene>
<dbReference type="PANTHER" id="PTHR21600:SF89">
    <property type="entry name" value="RIBOSOMAL LARGE SUBUNIT PSEUDOURIDINE SYNTHASE A"/>
    <property type="match status" value="1"/>
</dbReference>
<evidence type="ECO:0000313" key="2">
    <source>
        <dbReference type="EMBL" id="SIN75790.1"/>
    </source>
</evidence>
<organism evidence="2 3">
    <name type="scientific">Sulfurivirga caldicuralii</name>
    <dbReference type="NCBI Taxonomy" id="364032"/>
    <lineage>
        <taxon>Bacteria</taxon>
        <taxon>Pseudomonadati</taxon>
        <taxon>Pseudomonadota</taxon>
        <taxon>Gammaproteobacteria</taxon>
        <taxon>Thiotrichales</taxon>
        <taxon>Piscirickettsiaceae</taxon>
        <taxon>Sulfurivirga</taxon>
    </lineage>
</organism>
<evidence type="ECO:0000259" key="1">
    <source>
        <dbReference type="Pfam" id="PF00849"/>
    </source>
</evidence>
<dbReference type="SUPFAM" id="SSF55120">
    <property type="entry name" value="Pseudouridine synthase"/>
    <property type="match status" value="1"/>
</dbReference>
<dbReference type="GO" id="GO:0009982">
    <property type="term" value="F:pseudouridine synthase activity"/>
    <property type="evidence" value="ECO:0007669"/>
    <property type="project" value="InterPro"/>
</dbReference>
<dbReference type="PANTHER" id="PTHR21600">
    <property type="entry name" value="MITOCHONDRIAL RNA PSEUDOURIDINE SYNTHASE"/>
    <property type="match status" value="1"/>
</dbReference>
<dbReference type="EMBL" id="FSRE01000001">
    <property type="protein sequence ID" value="SIN75790.1"/>
    <property type="molecule type" value="Genomic_DNA"/>
</dbReference>
<dbReference type="InterPro" id="IPR050188">
    <property type="entry name" value="RluA_PseudoU_synthase"/>
</dbReference>
<evidence type="ECO:0000313" key="3">
    <source>
        <dbReference type="Proteomes" id="UP000198461"/>
    </source>
</evidence>
<proteinExistence type="predicted"/>
<feature type="domain" description="Pseudouridine synthase RsuA/RluA-like" evidence="1">
    <location>
        <begin position="10"/>
        <end position="157"/>
    </location>
</feature>
<protein>
    <submittedName>
        <fullName evidence="2">Ribosomal large subunit pseudouridine synthase A</fullName>
    </submittedName>
</protein>
<dbReference type="OrthoDB" id="9807829at2"/>
<dbReference type="InterPro" id="IPR006224">
    <property type="entry name" value="PsdUridine_synth_RluA-like_CS"/>
</dbReference>
<dbReference type="Pfam" id="PF00849">
    <property type="entry name" value="PseudoU_synth_2"/>
    <property type="match status" value="1"/>
</dbReference>
<keyword evidence="3" id="KW-1185">Reference proteome</keyword>
<dbReference type="Gene3D" id="3.30.2350.10">
    <property type="entry name" value="Pseudouridine synthase"/>
    <property type="match status" value="1"/>
</dbReference>
<dbReference type="GO" id="GO:0000455">
    <property type="term" value="P:enzyme-directed rRNA pseudouridine synthesis"/>
    <property type="evidence" value="ECO:0007669"/>
    <property type="project" value="TreeGrafter"/>
</dbReference>